<evidence type="ECO:0000256" key="1">
    <source>
        <dbReference type="SAM" id="MobiDB-lite"/>
    </source>
</evidence>
<keyword evidence="3" id="KW-1185">Reference proteome</keyword>
<dbReference type="Proteomes" id="UP001328107">
    <property type="component" value="Unassembled WGS sequence"/>
</dbReference>
<feature type="compositionally biased region" description="Polar residues" evidence="1">
    <location>
        <begin position="26"/>
        <end position="46"/>
    </location>
</feature>
<dbReference type="InterPro" id="IPR007727">
    <property type="entry name" value="Spo12"/>
</dbReference>
<feature type="non-terminal residue" evidence="2">
    <location>
        <position position="1"/>
    </location>
</feature>
<comment type="caution">
    <text evidence="2">The sequence shown here is derived from an EMBL/GenBank/DDBJ whole genome shotgun (WGS) entry which is preliminary data.</text>
</comment>
<feature type="region of interest" description="Disordered" evidence="1">
    <location>
        <begin position="1"/>
        <end position="75"/>
    </location>
</feature>
<gene>
    <name evidence="2" type="ORF">PMAYCL1PPCAC_18448</name>
</gene>
<evidence type="ECO:0000313" key="3">
    <source>
        <dbReference type="Proteomes" id="UP001328107"/>
    </source>
</evidence>
<accession>A0AAN5I1F3</accession>
<feature type="compositionally biased region" description="Polar residues" evidence="1">
    <location>
        <begin position="63"/>
        <end position="75"/>
    </location>
</feature>
<proteinExistence type="predicted"/>
<name>A0AAN5I1F3_9BILA</name>
<evidence type="ECO:0000313" key="2">
    <source>
        <dbReference type="EMBL" id="GMR48253.1"/>
    </source>
</evidence>
<protein>
    <submittedName>
        <fullName evidence="2">Uncharacterized protein</fullName>
    </submittedName>
</protein>
<reference evidence="3" key="1">
    <citation type="submission" date="2022-10" db="EMBL/GenBank/DDBJ databases">
        <title>Genome assembly of Pristionchus species.</title>
        <authorList>
            <person name="Yoshida K."/>
            <person name="Sommer R.J."/>
        </authorList>
    </citation>
    <scope>NUCLEOTIDE SEQUENCE [LARGE SCALE GENOMIC DNA]</scope>
    <source>
        <strain evidence="3">RS5460</strain>
    </source>
</reference>
<sequence length="121" mass="12699">SVMSDAATHSPAPALLKPADEVPHTTPISGNTENTPKTAVANTSAMKETPPAVRQRRAMQTALHCSSPSDSMLSPCTSKLFGKKSKISSASAILRSKQQAAIPLNLNLSQSDDDDKTGNNK</sequence>
<dbReference type="Pfam" id="PF05032">
    <property type="entry name" value="Spo12"/>
    <property type="match status" value="1"/>
</dbReference>
<organism evidence="2 3">
    <name type="scientific">Pristionchus mayeri</name>
    <dbReference type="NCBI Taxonomy" id="1317129"/>
    <lineage>
        <taxon>Eukaryota</taxon>
        <taxon>Metazoa</taxon>
        <taxon>Ecdysozoa</taxon>
        <taxon>Nematoda</taxon>
        <taxon>Chromadorea</taxon>
        <taxon>Rhabditida</taxon>
        <taxon>Rhabditina</taxon>
        <taxon>Diplogasteromorpha</taxon>
        <taxon>Diplogasteroidea</taxon>
        <taxon>Neodiplogasteridae</taxon>
        <taxon>Pristionchus</taxon>
    </lineage>
</organism>
<dbReference type="EMBL" id="BTRK01000004">
    <property type="protein sequence ID" value="GMR48253.1"/>
    <property type="molecule type" value="Genomic_DNA"/>
</dbReference>
<dbReference type="AlphaFoldDB" id="A0AAN5I1F3"/>